<accession>A0A8R2JLP1</accession>
<dbReference type="AlphaFoldDB" id="A0A8R2JLP1"/>
<dbReference type="KEGG" id="api:107882203"/>
<reference evidence="1" key="2">
    <citation type="submission" date="2022-06" db="UniProtKB">
        <authorList>
            <consortium name="EnsemblMetazoa"/>
        </authorList>
    </citation>
    <scope>IDENTIFICATION</scope>
</reference>
<protein>
    <submittedName>
        <fullName evidence="1">Uncharacterized protein</fullName>
    </submittedName>
</protein>
<dbReference type="EnsemblMetazoa" id="XM_029485626.1">
    <property type="protein sequence ID" value="XP_029341486.1"/>
    <property type="gene ID" value="LOC107882203"/>
</dbReference>
<organism evidence="1 2">
    <name type="scientific">Acyrthosiphon pisum</name>
    <name type="common">Pea aphid</name>
    <dbReference type="NCBI Taxonomy" id="7029"/>
    <lineage>
        <taxon>Eukaryota</taxon>
        <taxon>Metazoa</taxon>
        <taxon>Ecdysozoa</taxon>
        <taxon>Arthropoda</taxon>
        <taxon>Hexapoda</taxon>
        <taxon>Insecta</taxon>
        <taxon>Pterygota</taxon>
        <taxon>Neoptera</taxon>
        <taxon>Paraneoptera</taxon>
        <taxon>Hemiptera</taxon>
        <taxon>Sternorrhyncha</taxon>
        <taxon>Aphidomorpha</taxon>
        <taxon>Aphidoidea</taxon>
        <taxon>Aphididae</taxon>
        <taxon>Macrosiphini</taxon>
        <taxon>Acyrthosiphon</taxon>
    </lineage>
</organism>
<sequence>MSNNDDDYPGMTDHSIVSNQNISIDKSSQNDVLDYLKTIENKIDQLNTIQFNQEQNYRDEKIMTHLIMINGSLSRLASVVHSNAKLLEKILMSDCRMRALAMPVPNLPSPFMQLLPSTNLEDLALAEDLLCNNDNSESLKNREELVSLA</sequence>
<evidence type="ECO:0000313" key="1">
    <source>
        <dbReference type="EnsemblMetazoa" id="XP_029341486.1"/>
    </source>
</evidence>
<keyword evidence="2" id="KW-1185">Reference proteome</keyword>
<evidence type="ECO:0000313" key="2">
    <source>
        <dbReference type="Proteomes" id="UP000007819"/>
    </source>
</evidence>
<dbReference type="Proteomes" id="UP000007819">
    <property type="component" value="Chromosome X"/>
</dbReference>
<name>A0A8R2JLP1_ACYPI</name>
<proteinExistence type="predicted"/>
<reference evidence="2" key="1">
    <citation type="submission" date="2010-06" db="EMBL/GenBank/DDBJ databases">
        <authorList>
            <person name="Jiang H."/>
            <person name="Abraham K."/>
            <person name="Ali S."/>
            <person name="Alsbrooks S.L."/>
            <person name="Anim B.N."/>
            <person name="Anosike U.S."/>
            <person name="Attaway T."/>
            <person name="Bandaranaike D.P."/>
            <person name="Battles P.K."/>
            <person name="Bell S.N."/>
            <person name="Bell A.V."/>
            <person name="Beltran B."/>
            <person name="Bickham C."/>
            <person name="Bustamante Y."/>
            <person name="Caleb T."/>
            <person name="Canada A."/>
            <person name="Cardenas V."/>
            <person name="Carter K."/>
            <person name="Chacko J."/>
            <person name="Chandrabose M.N."/>
            <person name="Chavez D."/>
            <person name="Chavez A."/>
            <person name="Chen L."/>
            <person name="Chu H.-S."/>
            <person name="Claassen K.J."/>
            <person name="Cockrell R."/>
            <person name="Collins M."/>
            <person name="Cooper J.A."/>
            <person name="Cree A."/>
            <person name="Curry S.M."/>
            <person name="Da Y."/>
            <person name="Dao M.D."/>
            <person name="Das B."/>
            <person name="Davila M.-L."/>
            <person name="Davy-Carroll L."/>
            <person name="Denson S."/>
            <person name="Dinh H."/>
            <person name="Ebong V.E."/>
            <person name="Edwards J.R."/>
            <person name="Egan A."/>
            <person name="El-Daye J."/>
            <person name="Escobedo L."/>
            <person name="Fernandez S."/>
            <person name="Fernando P.R."/>
            <person name="Flagg N."/>
            <person name="Forbes L.D."/>
            <person name="Fowler R.G."/>
            <person name="Fu Q."/>
            <person name="Gabisi R.A."/>
            <person name="Ganer J."/>
            <person name="Garbino Pronczuk A."/>
            <person name="Garcia R.M."/>
            <person name="Garner T."/>
            <person name="Garrett T.E."/>
            <person name="Gonzalez D.A."/>
            <person name="Hamid H."/>
            <person name="Hawkins E.S."/>
            <person name="Hirani K."/>
            <person name="Hogues M.E."/>
            <person name="Hollins B."/>
            <person name="Hsiao C.-H."/>
            <person name="Jabil R."/>
            <person name="James M.L."/>
            <person name="Jhangiani S.N."/>
            <person name="Johnson B."/>
            <person name="Johnson Q."/>
            <person name="Joshi V."/>
            <person name="Kalu J.B."/>
            <person name="Kam C."/>
            <person name="Kashfia A."/>
            <person name="Keebler J."/>
            <person name="Kisamo H."/>
            <person name="Kovar C.L."/>
            <person name="Lago L.A."/>
            <person name="Lai C.-Y."/>
            <person name="Laidlaw J."/>
            <person name="Lara F."/>
            <person name="Le T.-K."/>
            <person name="Lee S.L."/>
            <person name="Legall F.H."/>
            <person name="Lemon S.J."/>
            <person name="Lewis L.R."/>
            <person name="Li B."/>
            <person name="Liu Y."/>
            <person name="Liu Y.-S."/>
            <person name="Lopez J."/>
            <person name="Lozado R.J."/>
            <person name="Lu J."/>
            <person name="Madu R.C."/>
            <person name="Maheshwari M."/>
            <person name="Maheshwari R."/>
            <person name="Malloy K."/>
            <person name="Martinez E."/>
            <person name="Mathew T."/>
            <person name="Mercado I.C."/>
            <person name="Mercado C."/>
            <person name="Meyer B."/>
            <person name="Montgomery K."/>
            <person name="Morgan M.B."/>
            <person name="Munidasa M."/>
            <person name="Nazareth L.V."/>
            <person name="Nelson J."/>
            <person name="Ng B.M."/>
            <person name="Nguyen N.B."/>
            <person name="Nguyen P.Q."/>
            <person name="Nguyen T."/>
            <person name="Obregon M."/>
            <person name="Okwuonu G.O."/>
            <person name="Onwere C.G."/>
            <person name="Orozco G."/>
            <person name="Parra A."/>
            <person name="Patel S."/>
            <person name="Patil S."/>
            <person name="Perez A."/>
            <person name="Perez Y."/>
            <person name="Pham C."/>
            <person name="Primus E.L."/>
            <person name="Pu L.-L."/>
            <person name="Puazo M."/>
            <person name="Qin X."/>
            <person name="Quiroz J.B."/>
            <person name="Reese J."/>
            <person name="Richards S."/>
            <person name="Rives C.M."/>
            <person name="Robberts R."/>
            <person name="Ruiz S.J."/>
            <person name="Ruiz M.J."/>
            <person name="Santibanez J."/>
            <person name="Schneider B.W."/>
            <person name="Sisson I."/>
            <person name="Smith M."/>
            <person name="Sodergren E."/>
            <person name="Song X.-Z."/>
            <person name="Song B.B."/>
            <person name="Summersgill H."/>
            <person name="Thelus R."/>
            <person name="Thornton R.D."/>
            <person name="Trejos Z.Y."/>
            <person name="Usmani K."/>
            <person name="Vattathil S."/>
            <person name="Villasana D."/>
            <person name="Walker D.L."/>
            <person name="Wang S."/>
            <person name="Wang K."/>
            <person name="White C.S."/>
            <person name="Williams A.C."/>
            <person name="Williamson J."/>
            <person name="Wilson K."/>
            <person name="Woghiren I.O."/>
            <person name="Woodworth J.R."/>
            <person name="Worley K.C."/>
            <person name="Wright R.A."/>
            <person name="Wu W."/>
            <person name="Young L."/>
            <person name="Zhang L."/>
            <person name="Zhang J."/>
            <person name="Zhu Y."/>
            <person name="Muzny D.M."/>
            <person name="Weinstock G."/>
            <person name="Gibbs R.A."/>
        </authorList>
    </citation>
    <scope>NUCLEOTIDE SEQUENCE [LARGE SCALE GENOMIC DNA]</scope>
    <source>
        <strain evidence="2">LSR1</strain>
    </source>
</reference>
<dbReference type="RefSeq" id="XP_029341486.1">
    <property type="nucleotide sequence ID" value="XM_029485626.1"/>
</dbReference>
<dbReference type="GeneID" id="107882203"/>